<evidence type="ECO:0000313" key="6">
    <source>
        <dbReference type="Proteomes" id="UP000184603"/>
    </source>
</evidence>
<sequence length="105" mass="11027">MADVEVRGAVIGLRSVIGAGTTINDSVLMGNDYYGTENNDGKRIPPGIGRNCHIEKAIIDKNVSIGDNCYVSPEGKTDGDFSLFCIRDGVIVIPKGTIIAAGTTL</sequence>
<name>A0A1M7Y6X7_9BACT</name>
<evidence type="ECO:0000256" key="1">
    <source>
        <dbReference type="ARBA" id="ARBA00010443"/>
    </source>
</evidence>
<dbReference type="GO" id="GO:0005978">
    <property type="term" value="P:glycogen biosynthetic process"/>
    <property type="evidence" value="ECO:0007669"/>
    <property type="project" value="InterPro"/>
</dbReference>
<evidence type="ECO:0000256" key="3">
    <source>
        <dbReference type="ARBA" id="ARBA00022695"/>
    </source>
</evidence>
<protein>
    <submittedName>
        <fullName evidence="5">Transferase hexapeptide (Six repeat-containing protein)</fullName>
    </submittedName>
</protein>
<gene>
    <name evidence="5" type="ORF">SAMN02745220_02280</name>
</gene>
<dbReference type="Gene3D" id="2.160.10.10">
    <property type="entry name" value="Hexapeptide repeat proteins"/>
    <property type="match status" value="1"/>
</dbReference>
<comment type="similarity">
    <text evidence="1">Belongs to the bacterial/plant glucose-1-phosphate adenylyltransferase family.</text>
</comment>
<accession>A0A1M7Y6X7</accession>
<proteinExistence type="inferred from homology"/>
<dbReference type="PANTHER" id="PTHR43523:SF12">
    <property type="entry name" value="GLUCOSE-1-PHOSPHATE ADENYLYLTRANSFERASE LARGE SUBUNIT 1, CHLOROPLASTIC-RELATED"/>
    <property type="match status" value="1"/>
</dbReference>
<reference evidence="5 6" key="1">
    <citation type="submission" date="2016-12" db="EMBL/GenBank/DDBJ databases">
        <authorList>
            <person name="Song W.-J."/>
            <person name="Kurnit D.M."/>
        </authorList>
    </citation>
    <scope>NUCLEOTIDE SEQUENCE [LARGE SCALE GENOMIC DNA]</scope>
    <source>
        <strain evidence="5 6">DSM 18488</strain>
    </source>
</reference>
<keyword evidence="3" id="KW-0548">Nucleotidyltransferase</keyword>
<evidence type="ECO:0000256" key="4">
    <source>
        <dbReference type="ARBA" id="ARBA00022741"/>
    </source>
</evidence>
<dbReference type="Proteomes" id="UP000184603">
    <property type="component" value="Unassembled WGS sequence"/>
</dbReference>
<dbReference type="PANTHER" id="PTHR43523">
    <property type="entry name" value="GLUCOSE-1-PHOSPHATE ADENYLYLTRANSFERASE-RELATED"/>
    <property type="match status" value="1"/>
</dbReference>
<dbReference type="EMBL" id="FRFE01000009">
    <property type="protein sequence ID" value="SHO48360.1"/>
    <property type="molecule type" value="Genomic_DNA"/>
</dbReference>
<dbReference type="InterPro" id="IPR011831">
    <property type="entry name" value="ADP-Glc_PPase"/>
</dbReference>
<dbReference type="Pfam" id="PF25247">
    <property type="entry name" value="LbH_GLGC"/>
    <property type="match status" value="1"/>
</dbReference>
<dbReference type="InterPro" id="IPR011004">
    <property type="entry name" value="Trimer_LpxA-like_sf"/>
</dbReference>
<keyword evidence="4" id="KW-0547">Nucleotide-binding</keyword>
<evidence type="ECO:0000256" key="2">
    <source>
        <dbReference type="ARBA" id="ARBA00022679"/>
    </source>
</evidence>
<dbReference type="GO" id="GO:0008878">
    <property type="term" value="F:glucose-1-phosphate adenylyltransferase activity"/>
    <property type="evidence" value="ECO:0007669"/>
    <property type="project" value="InterPro"/>
</dbReference>
<dbReference type="AlphaFoldDB" id="A0A1M7Y6X7"/>
<keyword evidence="2 5" id="KW-0808">Transferase</keyword>
<dbReference type="STRING" id="1121416.SAMN02745220_02280"/>
<dbReference type="GO" id="GO:0000166">
    <property type="term" value="F:nucleotide binding"/>
    <property type="evidence" value="ECO:0007669"/>
    <property type="project" value="UniProtKB-KW"/>
</dbReference>
<organism evidence="5 6">
    <name type="scientific">Desulfopila aestuarii DSM 18488</name>
    <dbReference type="NCBI Taxonomy" id="1121416"/>
    <lineage>
        <taxon>Bacteria</taxon>
        <taxon>Pseudomonadati</taxon>
        <taxon>Thermodesulfobacteriota</taxon>
        <taxon>Desulfobulbia</taxon>
        <taxon>Desulfobulbales</taxon>
        <taxon>Desulfocapsaceae</taxon>
        <taxon>Desulfopila</taxon>
    </lineage>
</organism>
<keyword evidence="6" id="KW-1185">Reference proteome</keyword>
<evidence type="ECO:0000313" key="5">
    <source>
        <dbReference type="EMBL" id="SHO48360.1"/>
    </source>
</evidence>
<dbReference type="SUPFAM" id="SSF51161">
    <property type="entry name" value="Trimeric LpxA-like enzymes"/>
    <property type="match status" value="1"/>
</dbReference>